<dbReference type="Pfam" id="PF00891">
    <property type="entry name" value="Methyltransf_2"/>
    <property type="match status" value="1"/>
</dbReference>
<dbReference type="InterPro" id="IPR029063">
    <property type="entry name" value="SAM-dependent_MTases_sf"/>
</dbReference>
<protein>
    <recommendedName>
        <fullName evidence="4">O-methyltransferase C-terminal domain-containing protein</fullName>
    </recommendedName>
</protein>
<proteinExistence type="predicted"/>
<comment type="caution">
    <text evidence="5">The sequence shown here is derived from an EMBL/GenBank/DDBJ whole genome shotgun (WGS) entry which is preliminary data.</text>
</comment>
<evidence type="ECO:0000256" key="1">
    <source>
        <dbReference type="ARBA" id="ARBA00022603"/>
    </source>
</evidence>
<reference evidence="5 6" key="1">
    <citation type="journal article" date="2015" name="Sci. Rep.">
        <title>Chromosome-level genome map provides insights into diverse defense mechanisms in the medicinal fungus Ganoderma sinense.</title>
        <authorList>
            <person name="Zhu Y."/>
            <person name="Xu J."/>
            <person name="Sun C."/>
            <person name="Zhou S."/>
            <person name="Xu H."/>
            <person name="Nelson D.R."/>
            <person name="Qian J."/>
            <person name="Song J."/>
            <person name="Luo H."/>
            <person name="Xiang L."/>
            <person name="Li Y."/>
            <person name="Xu Z."/>
            <person name="Ji A."/>
            <person name="Wang L."/>
            <person name="Lu S."/>
            <person name="Hayward A."/>
            <person name="Sun W."/>
            <person name="Li X."/>
            <person name="Schwartz D.C."/>
            <person name="Wang Y."/>
            <person name="Chen S."/>
        </authorList>
    </citation>
    <scope>NUCLEOTIDE SEQUENCE [LARGE SCALE GENOMIC DNA]</scope>
    <source>
        <strain evidence="5 6">ZZ0214-1</strain>
    </source>
</reference>
<dbReference type="PROSITE" id="PS51683">
    <property type="entry name" value="SAM_OMT_II"/>
    <property type="match status" value="1"/>
</dbReference>
<dbReference type="Gene3D" id="3.40.50.150">
    <property type="entry name" value="Vaccinia Virus protein VP39"/>
    <property type="match status" value="1"/>
</dbReference>
<dbReference type="InterPro" id="IPR036388">
    <property type="entry name" value="WH-like_DNA-bd_sf"/>
</dbReference>
<dbReference type="InterPro" id="IPR036390">
    <property type="entry name" value="WH_DNA-bd_sf"/>
</dbReference>
<accession>A0A2G8RZ23</accession>
<dbReference type="PANTHER" id="PTHR43712">
    <property type="entry name" value="PUTATIVE (AFU_ORTHOLOGUE AFUA_4G14580)-RELATED"/>
    <property type="match status" value="1"/>
</dbReference>
<dbReference type="SUPFAM" id="SSF46785">
    <property type="entry name" value="Winged helix' DNA-binding domain"/>
    <property type="match status" value="1"/>
</dbReference>
<dbReference type="PANTHER" id="PTHR43712:SF2">
    <property type="entry name" value="O-METHYLTRANSFERASE CICE"/>
    <property type="match status" value="1"/>
</dbReference>
<dbReference type="Proteomes" id="UP000230002">
    <property type="component" value="Unassembled WGS sequence"/>
</dbReference>
<dbReference type="SUPFAM" id="SSF53335">
    <property type="entry name" value="S-adenosyl-L-methionine-dependent methyltransferases"/>
    <property type="match status" value="1"/>
</dbReference>
<dbReference type="InterPro" id="IPR001077">
    <property type="entry name" value="COMT_C"/>
</dbReference>
<dbReference type="AlphaFoldDB" id="A0A2G8RZ23"/>
<dbReference type="OrthoDB" id="2410195at2759"/>
<keyword evidence="2" id="KW-0808">Transferase</keyword>
<dbReference type="GO" id="GO:0032259">
    <property type="term" value="P:methylation"/>
    <property type="evidence" value="ECO:0007669"/>
    <property type="project" value="UniProtKB-KW"/>
</dbReference>
<evidence type="ECO:0000313" key="6">
    <source>
        <dbReference type="Proteomes" id="UP000230002"/>
    </source>
</evidence>
<keyword evidence="6" id="KW-1185">Reference proteome</keyword>
<evidence type="ECO:0000313" key="5">
    <source>
        <dbReference type="EMBL" id="PIL26737.1"/>
    </source>
</evidence>
<name>A0A2G8RZ23_9APHY</name>
<dbReference type="GO" id="GO:0008171">
    <property type="term" value="F:O-methyltransferase activity"/>
    <property type="evidence" value="ECO:0007669"/>
    <property type="project" value="InterPro"/>
</dbReference>
<evidence type="ECO:0000256" key="2">
    <source>
        <dbReference type="ARBA" id="ARBA00022679"/>
    </source>
</evidence>
<organism evidence="5 6">
    <name type="scientific">Ganoderma sinense ZZ0214-1</name>
    <dbReference type="NCBI Taxonomy" id="1077348"/>
    <lineage>
        <taxon>Eukaryota</taxon>
        <taxon>Fungi</taxon>
        <taxon>Dikarya</taxon>
        <taxon>Basidiomycota</taxon>
        <taxon>Agaricomycotina</taxon>
        <taxon>Agaricomycetes</taxon>
        <taxon>Polyporales</taxon>
        <taxon>Polyporaceae</taxon>
        <taxon>Ganoderma</taxon>
    </lineage>
</organism>
<keyword evidence="3" id="KW-0949">S-adenosyl-L-methionine</keyword>
<dbReference type="STRING" id="1077348.A0A2G8RZ23"/>
<sequence length="498" mass="53773">MTTLATLRALHATIGSSLDDIEKAYKAQGLDFPSPDVPLYRNDNLAAGFTADDPAEKLMADPVVARPASYAVAAASQLVNALQHPFFNLLEGATAYQVSAAIQFLEESHTPEIMRAAGPDGIAVDELACKIDELRAVRGPVPKPFDPSPLSHILRLLATHQIVREVRPDVFANGRLSALLDSGKTPEQIRNAPEKKYDDTNGVPAIVPTTINEGFRSISYLSEWLLHPREGSNSSSAFKYAYNTDEDMYTWLERPENSFRLLQVGRGMAAGSLVDGSTSVADNSAFPWDSLPKDALVVDVGGGVGSVTFRIAAAHPHLRYIVQDRAQTVAIAPKAWDEQQKAVFGAGRIAFQAQDFFAPQPAVYQVPRAGGVGEVRHPAVFVVTRVMHNWGDEECKRLLGHLRAAAGPDTKLLIVDQVLPLACAEEGSLAPEGSPLLPNLGKAYVVGYHMDILMYAIFAGKERTLREMSAVTAAAGWKIASLKRAVGGVWAYITLVPS</sequence>
<gene>
    <name evidence="5" type="ORF">GSI_11151</name>
</gene>
<feature type="domain" description="O-methyltransferase C-terminal" evidence="4">
    <location>
        <begin position="291"/>
        <end position="477"/>
    </location>
</feature>
<dbReference type="EMBL" id="AYKW01000038">
    <property type="protein sequence ID" value="PIL26737.1"/>
    <property type="molecule type" value="Genomic_DNA"/>
</dbReference>
<evidence type="ECO:0000259" key="4">
    <source>
        <dbReference type="Pfam" id="PF00891"/>
    </source>
</evidence>
<dbReference type="InterPro" id="IPR016461">
    <property type="entry name" value="COMT-like"/>
</dbReference>
<keyword evidence="1" id="KW-0489">Methyltransferase</keyword>
<evidence type="ECO:0000256" key="3">
    <source>
        <dbReference type="ARBA" id="ARBA00022691"/>
    </source>
</evidence>
<dbReference type="Gene3D" id="1.10.10.10">
    <property type="entry name" value="Winged helix-like DNA-binding domain superfamily/Winged helix DNA-binding domain"/>
    <property type="match status" value="1"/>
</dbReference>